<sequence>MQQEYDDSRQGVFGRRAFLGGVTASALVALTACQSLPPLSLTEAIRRMLLLSSERAFARLTAPGGFWDDQVAEIGLGNILGTRGDVLSGILTSSLFKDRLEDAFAEVAIEGSYRAAPVVTDAVRTIGIANAVALVNGGPRAATGFLRDRMANSLIEVMVPELGEALRISREPLVGQALSALAGVDVSRVADSFAQRIDTAIWNEIGYEEELIRENPAATNDPVITGVFGASRL</sequence>
<gene>
    <name evidence="1" type="ORF">GRI38_06675</name>
</gene>
<dbReference type="InterPro" id="IPR006311">
    <property type="entry name" value="TAT_signal"/>
</dbReference>
<proteinExistence type="predicted"/>
<organism evidence="1 2">
    <name type="scientific">Parapontixanthobacter aurantiacus</name>
    <dbReference type="NCBI Taxonomy" id="1463599"/>
    <lineage>
        <taxon>Bacteria</taxon>
        <taxon>Pseudomonadati</taxon>
        <taxon>Pseudomonadota</taxon>
        <taxon>Alphaproteobacteria</taxon>
        <taxon>Sphingomonadales</taxon>
        <taxon>Erythrobacteraceae</taxon>
        <taxon>Parapontixanthobacter</taxon>
    </lineage>
</organism>
<dbReference type="InterPro" id="IPR025245">
    <property type="entry name" value="DUF4197"/>
</dbReference>
<comment type="caution">
    <text evidence="1">The sequence shown here is derived from an EMBL/GenBank/DDBJ whole genome shotgun (WGS) entry which is preliminary data.</text>
</comment>
<dbReference type="OrthoDB" id="9789685at2"/>
<evidence type="ECO:0000313" key="1">
    <source>
        <dbReference type="EMBL" id="MXO85714.1"/>
    </source>
</evidence>
<dbReference type="Proteomes" id="UP000433104">
    <property type="component" value="Unassembled WGS sequence"/>
</dbReference>
<evidence type="ECO:0000313" key="2">
    <source>
        <dbReference type="Proteomes" id="UP000433104"/>
    </source>
</evidence>
<dbReference type="Pfam" id="PF13852">
    <property type="entry name" value="DUF4197"/>
    <property type="match status" value="1"/>
</dbReference>
<dbReference type="EMBL" id="WTYW01000001">
    <property type="protein sequence ID" value="MXO85714.1"/>
    <property type="molecule type" value="Genomic_DNA"/>
</dbReference>
<dbReference type="PROSITE" id="PS51318">
    <property type="entry name" value="TAT"/>
    <property type="match status" value="1"/>
</dbReference>
<protein>
    <submittedName>
        <fullName evidence="1">DUF4197 family protein</fullName>
    </submittedName>
</protein>
<dbReference type="AlphaFoldDB" id="A0A844ZDV9"/>
<name>A0A844ZDV9_9SPHN</name>
<accession>A0A844ZDV9</accession>
<keyword evidence="2" id="KW-1185">Reference proteome</keyword>
<dbReference type="RefSeq" id="WP_160682083.1">
    <property type="nucleotide sequence ID" value="NZ_WTYW01000001.1"/>
</dbReference>
<reference evidence="1 2" key="1">
    <citation type="submission" date="2019-12" db="EMBL/GenBank/DDBJ databases">
        <title>Genomic-based taxomic classification of the family Erythrobacteraceae.</title>
        <authorList>
            <person name="Xu L."/>
        </authorList>
    </citation>
    <scope>NUCLEOTIDE SEQUENCE [LARGE SCALE GENOMIC DNA]</scope>
    <source>
        <strain evidence="1 2">MCCC 1A09962</strain>
    </source>
</reference>